<protein>
    <submittedName>
        <fullName evidence="1">Uncharacterized protein</fullName>
    </submittedName>
</protein>
<accession>A0A6C0BG72</accession>
<sequence length="209" mass="23931">MVQVKNANPNEINLLLADFVQQFEDYITKYMNELLVVMQGTDLFVLDEKYITSKIDELYRLVPFAYVDDIFKRLYKEAFLKVLLPLVKTKIYSNLDTTGTNPTVNNMLAFKESLVIEGLADELSSYNINIKENIPYVLDSIIKDTSGTVDDKLLAIFKRILLKLDQSIELKKSMKRAKDVQDPRFVSGAEFNNLISDISLNDITRGLDT</sequence>
<evidence type="ECO:0000313" key="1">
    <source>
        <dbReference type="EMBL" id="QHS90734.1"/>
    </source>
</evidence>
<dbReference type="AlphaFoldDB" id="A0A6C0BG72"/>
<reference evidence="1" key="1">
    <citation type="journal article" date="2020" name="Nature">
        <title>Giant virus diversity and host interactions through global metagenomics.</title>
        <authorList>
            <person name="Schulz F."/>
            <person name="Roux S."/>
            <person name="Paez-Espino D."/>
            <person name="Jungbluth S."/>
            <person name="Walsh D.A."/>
            <person name="Denef V.J."/>
            <person name="McMahon K.D."/>
            <person name="Konstantinidis K.T."/>
            <person name="Eloe-Fadrosh E.A."/>
            <person name="Kyrpides N.C."/>
            <person name="Woyke T."/>
        </authorList>
    </citation>
    <scope>NUCLEOTIDE SEQUENCE</scope>
    <source>
        <strain evidence="1">GVMAG-M-3300010354-11</strain>
    </source>
</reference>
<proteinExistence type="predicted"/>
<dbReference type="EMBL" id="MN739144">
    <property type="protein sequence ID" value="QHS90734.1"/>
    <property type="molecule type" value="Genomic_DNA"/>
</dbReference>
<organism evidence="1">
    <name type="scientific">viral metagenome</name>
    <dbReference type="NCBI Taxonomy" id="1070528"/>
    <lineage>
        <taxon>unclassified sequences</taxon>
        <taxon>metagenomes</taxon>
        <taxon>organismal metagenomes</taxon>
    </lineage>
</organism>
<name>A0A6C0BG72_9ZZZZ</name>